<reference evidence="4 7" key="3">
    <citation type="journal article" date="2017" name="Nat. Microbiol.">
        <title>Natural product diversity associated with the nematode symbionts Photorhabdus and Xenorhabdus.</title>
        <authorList>
            <person name="Tobias N.J."/>
            <person name="Wolff H."/>
            <person name="Djahanschiri B."/>
            <person name="Grundmann F."/>
            <person name="Kronenwerth M."/>
            <person name="Shi Y.M."/>
            <person name="Simonyi S."/>
            <person name="Grun P."/>
            <person name="Shapiro-Ilan D."/>
            <person name="Pidot S.J."/>
            <person name="Stinear T.P."/>
            <person name="Ebersberger I."/>
            <person name="Bode H.B."/>
        </authorList>
    </citation>
    <scope>NUCLEOTIDE SEQUENCE [LARGE SCALE GENOMIC DNA]</scope>
    <source>
        <strain evidence="4 7">DSM 16336</strain>
    </source>
</reference>
<sequence length="412" mass="46332">MSMLQYTNKSIRNILITGATGVMGGRILLEILTTTDANVYCLIRAENNQQARERLEGFLFTYDKEQQCRDSVQRIIPVLGDITETNLGLTEDIYSELTANIDRVIHCAALTNLVASYSRLAAVNVTGTQHVIEFCLRGDIPMLYTSSFSMVGDFLYRKGFVLHETDLDVGQRFDDMDYERTKFESEQVVHRAGERGLKWVIVRPGNIWGDSTDGSYPLRNARVKGIYYEMIRALVETGLTFSSTEDFDISPVDYVAKASLYAICDIEKFNGTTLHLTTPNPLTFNGITSLLREFGYRIETIDNDTYMEALAQSCLYLNGQPYRSVFTDILALVHNSLEMSESAKFATEITANLLSGSGIQCPPSDKKLLFCYFNYLIESGFIPPPQQQGEKAEIRKLSAQSGYMESLFDADL</sequence>
<dbReference type="InterPro" id="IPR010080">
    <property type="entry name" value="Thioester_reductase-like_dom"/>
</dbReference>
<keyword evidence="2" id="KW-0597">Phosphoprotein</keyword>
<dbReference type="Proteomes" id="UP000224871">
    <property type="component" value="Unassembled WGS sequence"/>
</dbReference>
<accession>A0A1N6MY79</accession>
<gene>
    <name evidence="4" type="ORF">Xinn_00050</name>
    <name evidence="5" type="ORF">XIS1_460111</name>
</gene>
<dbReference type="InterPro" id="IPR013120">
    <property type="entry name" value="FAR_NAD-bd"/>
</dbReference>
<evidence type="ECO:0000313" key="5">
    <source>
        <dbReference type="EMBL" id="SIP73796.1"/>
    </source>
</evidence>
<organism evidence="5 6">
    <name type="scientific">Xenorhabdus innexi</name>
    <dbReference type="NCBI Taxonomy" id="290109"/>
    <lineage>
        <taxon>Bacteria</taxon>
        <taxon>Pseudomonadati</taxon>
        <taxon>Pseudomonadota</taxon>
        <taxon>Gammaproteobacteria</taxon>
        <taxon>Enterobacterales</taxon>
        <taxon>Morganellaceae</taxon>
        <taxon>Xenorhabdus</taxon>
    </lineage>
</organism>
<dbReference type="InterPro" id="IPR036291">
    <property type="entry name" value="NAD(P)-bd_dom_sf"/>
</dbReference>
<protein>
    <submittedName>
        <fullName evidence="4">Linear gramicidin synthetase subunit D</fullName>
    </submittedName>
</protein>
<keyword evidence="7" id="KW-1185">Reference proteome</keyword>
<keyword evidence="1" id="KW-0596">Phosphopantetheine</keyword>
<dbReference type="Gene3D" id="3.40.50.720">
    <property type="entry name" value="NAD(P)-binding Rossmann-like Domain"/>
    <property type="match status" value="1"/>
</dbReference>
<dbReference type="Pfam" id="PF07993">
    <property type="entry name" value="NAD_binding_4"/>
    <property type="match status" value="1"/>
</dbReference>
<evidence type="ECO:0000313" key="7">
    <source>
        <dbReference type="Proteomes" id="UP000224871"/>
    </source>
</evidence>
<name>A0A1N6MY79_9GAMM</name>
<feature type="domain" description="Thioester reductase (TE)" evidence="3">
    <location>
        <begin position="16"/>
        <end position="258"/>
    </location>
</feature>
<evidence type="ECO:0000313" key="4">
    <source>
        <dbReference type="EMBL" id="PHM38765.1"/>
    </source>
</evidence>
<dbReference type="EMBL" id="NIBU01000001">
    <property type="protein sequence ID" value="PHM38765.1"/>
    <property type="molecule type" value="Genomic_DNA"/>
</dbReference>
<dbReference type="Proteomes" id="UP000196435">
    <property type="component" value="Unassembled WGS sequence"/>
</dbReference>
<reference evidence="6" key="2">
    <citation type="submission" date="2016-12" db="EMBL/GenBank/DDBJ databases">
        <authorList>
            <person name="Gaudriault S."/>
        </authorList>
    </citation>
    <scope>NUCLEOTIDE SEQUENCE [LARGE SCALE GENOMIC DNA]</scope>
    <source>
        <strain evidence="6">HGB1681 (deposited as PTA-6826 in the American Type Culture Collection)</strain>
    </source>
</reference>
<dbReference type="AlphaFoldDB" id="A0A1N6MY79"/>
<dbReference type="SUPFAM" id="SSF51735">
    <property type="entry name" value="NAD(P)-binding Rossmann-fold domains"/>
    <property type="match status" value="1"/>
</dbReference>
<dbReference type="PANTHER" id="PTHR44845">
    <property type="entry name" value="CARRIER DOMAIN-CONTAINING PROTEIN"/>
    <property type="match status" value="1"/>
</dbReference>
<evidence type="ECO:0000313" key="6">
    <source>
        <dbReference type="Proteomes" id="UP000196435"/>
    </source>
</evidence>
<reference evidence="5" key="1">
    <citation type="submission" date="2016-12" db="EMBL/GenBank/DDBJ databases">
        <authorList>
            <person name="Song W.-J."/>
            <person name="Kurnit D.M."/>
        </authorList>
    </citation>
    <scope>NUCLEOTIDE SEQUENCE [LARGE SCALE GENOMIC DNA]</scope>
    <source>
        <strain evidence="5">HGB1681</strain>
    </source>
</reference>
<dbReference type="NCBIfam" id="TIGR01746">
    <property type="entry name" value="Thioester-redct"/>
    <property type="match status" value="1"/>
</dbReference>
<proteinExistence type="predicted"/>
<dbReference type="PANTHER" id="PTHR44845:SF6">
    <property type="entry name" value="BETA-ALANINE-ACTIVATING ENZYME"/>
    <property type="match status" value="1"/>
</dbReference>
<evidence type="ECO:0000256" key="1">
    <source>
        <dbReference type="ARBA" id="ARBA00022450"/>
    </source>
</evidence>
<evidence type="ECO:0000259" key="3">
    <source>
        <dbReference type="Pfam" id="PF07993"/>
    </source>
</evidence>
<dbReference type="EMBL" id="FTLG01000188">
    <property type="protein sequence ID" value="SIP73796.1"/>
    <property type="molecule type" value="Genomic_DNA"/>
</dbReference>
<evidence type="ECO:0000256" key="2">
    <source>
        <dbReference type="ARBA" id="ARBA00022553"/>
    </source>
</evidence>